<dbReference type="GO" id="GO:0003723">
    <property type="term" value="F:RNA binding"/>
    <property type="evidence" value="ECO:0007669"/>
    <property type="project" value="UniProtKB-KW"/>
</dbReference>
<name>A0A7M7PSM7_STRPU</name>
<evidence type="ECO:0000256" key="6">
    <source>
        <dbReference type="ARBA" id="ARBA00022884"/>
    </source>
</evidence>
<dbReference type="InParanoid" id="A0A7M7PSM7"/>
<dbReference type="Pfam" id="PF00398">
    <property type="entry name" value="RrnaAD"/>
    <property type="match status" value="1"/>
</dbReference>
<dbReference type="FunFam" id="3.40.50.150:FF:000657">
    <property type="entry name" value="rRNA adenine N(6)-methyltransferase"/>
    <property type="match status" value="1"/>
</dbReference>
<keyword evidence="9" id="KW-0496">Mitochondrion</keyword>
<keyword evidence="2 11" id="KW-0698">rRNA processing</keyword>
<dbReference type="GO" id="GO:0006391">
    <property type="term" value="P:transcription initiation at mitochondrial promoter"/>
    <property type="evidence" value="ECO:0000318"/>
    <property type="project" value="GO_Central"/>
</dbReference>
<evidence type="ECO:0000313" key="13">
    <source>
        <dbReference type="EnsemblMetazoa" id="XP_030855154"/>
    </source>
</evidence>
<dbReference type="OrthoDB" id="9895503at2759"/>
<dbReference type="GO" id="GO:0000179">
    <property type="term" value="F:rRNA (adenine-N6,N6-)-dimethyltransferase activity"/>
    <property type="evidence" value="ECO:0000318"/>
    <property type="project" value="GO_Central"/>
</dbReference>
<reference evidence="13" key="2">
    <citation type="submission" date="2021-01" db="UniProtKB">
        <authorList>
            <consortium name="EnsemblMetazoa"/>
        </authorList>
    </citation>
    <scope>IDENTIFICATION</scope>
</reference>
<dbReference type="Gene3D" id="3.40.50.150">
    <property type="entry name" value="Vaccinia Virus protein VP39"/>
    <property type="match status" value="1"/>
</dbReference>
<dbReference type="PANTHER" id="PTHR11727">
    <property type="entry name" value="DIMETHYLADENOSINE TRANSFERASE"/>
    <property type="match status" value="1"/>
</dbReference>
<dbReference type="PANTHER" id="PTHR11727:SF13">
    <property type="entry name" value="DIMETHYLADENOSINE TRANSFERASE 2, MITOCHONDRIAL"/>
    <property type="match status" value="1"/>
</dbReference>
<evidence type="ECO:0000256" key="3">
    <source>
        <dbReference type="ARBA" id="ARBA00022603"/>
    </source>
</evidence>
<dbReference type="GeneID" id="589505"/>
<dbReference type="GO" id="GO:0005759">
    <property type="term" value="C:mitochondrial matrix"/>
    <property type="evidence" value="ECO:0000318"/>
    <property type="project" value="GO_Central"/>
</dbReference>
<evidence type="ECO:0000256" key="2">
    <source>
        <dbReference type="ARBA" id="ARBA00022552"/>
    </source>
</evidence>
<reference evidence="14" key="1">
    <citation type="submission" date="2015-02" db="EMBL/GenBank/DDBJ databases">
        <title>Genome sequencing for Strongylocentrotus purpuratus.</title>
        <authorList>
            <person name="Murali S."/>
            <person name="Liu Y."/>
            <person name="Vee V."/>
            <person name="English A."/>
            <person name="Wang M."/>
            <person name="Skinner E."/>
            <person name="Han Y."/>
            <person name="Muzny D.M."/>
            <person name="Worley K.C."/>
            <person name="Gibbs R.A."/>
        </authorList>
    </citation>
    <scope>NUCLEOTIDE SEQUENCE</scope>
</reference>
<feature type="compositionally biased region" description="Basic and acidic residues" evidence="12">
    <location>
        <begin position="127"/>
        <end position="138"/>
    </location>
</feature>
<comment type="subcellular location">
    <subcellularLocation>
        <location evidence="1">Mitochondrion</location>
    </subcellularLocation>
</comment>
<evidence type="ECO:0000256" key="8">
    <source>
        <dbReference type="ARBA" id="ARBA00023015"/>
    </source>
</evidence>
<feature type="region of interest" description="Disordered" evidence="12">
    <location>
        <begin position="112"/>
        <end position="151"/>
    </location>
</feature>
<dbReference type="RefSeq" id="XP_030855154.1">
    <property type="nucleotide sequence ID" value="XM_030999294.1"/>
</dbReference>
<keyword evidence="6" id="KW-0694">RNA-binding</keyword>
<evidence type="ECO:0000256" key="9">
    <source>
        <dbReference type="ARBA" id="ARBA00023128"/>
    </source>
</evidence>
<evidence type="ECO:0000256" key="10">
    <source>
        <dbReference type="ARBA" id="ARBA00023163"/>
    </source>
</evidence>
<dbReference type="EC" id="2.1.1.-" evidence="11"/>
<evidence type="ECO:0000256" key="11">
    <source>
        <dbReference type="RuleBase" id="RU362106"/>
    </source>
</evidence>
<organism evidence="13 14">
    <name type="scientific">Strongylocentrotus purpuratus</name>
    <name type="common">Purple sea urchin</name>
    <dbReference type="NCBI Taxonomy" id="7668"/>
    <lineage>
        <taxon>Eukaryota</taxon>
        <taxon>Metazoa</taxon>
        <taxon>Echinodermata</taxon>
        <taxon>Eleutherozoa</taxon>
        <taxon>Echinozoa</taxon>
        <taxon>Echinoidea</taxon>
        <taxon>Euechinoidea</taxon>
        <taxon>Echinacea</taxon>
        <taxon>Camarodonta</taxon>
        <taxon>Echinidea</taxon>
        <taxon>Strongylocentrotidae</taxon>
        <taxon>Strongylocentrotus</taxon>
    </lineage>
</organism>
<dbReference type="Proteomes" id="UP000007110">
    <property type="component" value="Unassembled WGS sequence"/>
</dbReference>
<protein>
    <recommendedName>
        <fullName evidence="11">rRNA adenine N(6)-methyltransferase</fullName>
        <ecNumber evidence="11">2.1.1.-</ecNumber>
    </recommendedName>
</protein>
<dbReference type="GO" id="GO:0034246">
    <property type="term" value="F:mitochondrial transcription factor activity"/>
    <property type="evidence" value="ECO:0000318"/>
    <property type="project" value="GO_Central"/>
</dbReference>
<evidence type="ECO:0000256" key="7">
    <source>
        <dbReference type="ARBA" id="ARBA00022946"/>
    </source>
</evidence>
<evidence type="ECO:0000256" key="12">
    <source>
        <dbReference type="SAM" id="MobiDB-lite"/>
    </source>
</evidence>
<dbReference type="FunCoup" id="A0A7M7PSM7">
    <property type="interactions" value="751"/>
</dbReference>
<dbReference type="SUPFAM" id="SSF53335">
    <property type="entry name" value="S-adenosyl-L-methionine-dependent methyltransferases"/>
    <property type="match status" value="1"/>
</dbReference>
<evidence type="ECO:0000313" key="14">
    <source>
        <dbReference type="Proteomes" id="UP000007110"/>
    </source>
</evidence>
<keyword evidence="14" id="KW-1185">Reference proteome</keyword>
<proteinExistence type="inferred from homology"/>
<evidence type="ECO:0000256" key="1">
    <source>
        <dbReference type="ARBA" id="ARBA00004173"/>
    </source>
</evidence>
<dbReference type="InterPro" id="IPR001737">
    <property type="entry name" value="KsgA/Erm"/>
</dbReference>
<dbReference type="AlphaFoldDB" id="A0A7M7PSM7"/>
<keyword evidence="4 11" id="KW-0808">Transferase</keyword>
<comment type="similarity">
    <text evidence="11">Belongs to the class I-like SAM-binding methyltransferase superfamily. rRNA adenine N(6)-methyltransferase family.</text>
</comment>
<dbReference type="GO" id="GO:0031167">
    <property type="term" value="P:rRNA methylation"/>
    <property type="evidence" value="ECO:0000318"/>
    <property type="project" value="GO_Central"/>
</dbReference>
<dbReference type="EnsemblMetazoa" id="XM_030999294">
    <property type="protein sequence ID" value="XP_030855154"/>
    <property type="gene ID" value="LOC589505"/>
</dbReference>
<sequence length="508" mass="57753">MPVHGHGKIEVCFLKMRKMSSIRKTILLQVLPHRRLCTFSFLRKTHSLLQMRRSLVLASRPRCLHSLHDASHCMEKSSVYSPKQSCGKVFQSEGPCLKHGSLPSNISSGCTTQSSRHFSSHTNCLNESRKEGTEDRSISEAANQPKREGELLKHTNLLRSPKQRFVLTSSLAQTVRERIWPGDSLKEETATIITANEGPGFMSRELLDNGAARVLGLCRHEQFCGTLENIRMETPDCFQWQHADIYQMQYIGDRDIRPPVARIEDVFQDIESTAWEEDIGLKVVGALPQDGERKHAYVLASLILERLSMFSYGRVQLNLFMSKNCYNTLIHPPGNMKSYRALSALYQVSSDIKLLHNEPMMSFKLPRKTKPKSTAAVAVEKQLEDLCLVQITPRRDLFSRHQMEQWEAFIFVFFVRQALARRKERLEKVIEAWAPGSTDVITELGYNRKTVTGDVSGDDLLAIFCRICKLDNFNGAWMGEEVMGWASGRHQDMNTLELSQALGSVHLT</sequence>
<keyword evidence="10" id="KW-0804">Transcription</keyword>
<keyword evidence="3 11" id="KW-0489">Methyltransferase</keyword>
<accession>A0A7M7PSM7</accession>
<dbReference type="OMA" id="CTRTERQ"/>
<keyword evidence="8" id="KW-0805">Transcription regulation</keyword>
<dbReference type="KEGG" id="spu:589505"/>
<evidence type="ECO:0000256" key="5">
    <source>
        <dbReference type="ARBA" id="ARBA00022691"/>
    </source>
</evidence>
<keyword evidence="7" id="KW-0809">Transit peptide</keyword>
<evidence type="ECO:0000256" key="4">
    <source>
        <dbReference type="ARBA" id="ARBA00022679"/>
    </source>
</evidence>
<keyword evidence="5 11" id="KW-0949">S-adenosyl-L-methionine</keyword>
<feature type="compositionally biased region" description="Polar residues" evidence="12">
    <location>
        <begin position="112"/>
        <end position="126"/>
    </location>
</feature>
<dbReference type="InterPro" id="IPR029063">
    <property type="entry name" value="SAM-dependent_MTases_sf"/>
</dbReference>